<dbReference type="RefSeq" id="XP_030987747.1">
    <property type="nucleotide sequence ID" value="XM_031122305.1"/>
</dbReference>
<gene>
    <name evidence="2" type="ORF">PgNI_02238</name>
</gene>
<name>A0A6P8BKY2_PYRGI</name>
<dbReference type="AlphaFoldDB" id="A0A6P8BKY2"/>
<accession>A0A6P8BKY2</accession>
<dbReference type="KEGG" id="pgri:PgNI_02238"/>
<keyword evidence="1" id="KW-1185">Reference proteome</keyword>
<dbReference type="InterPro" id="IPR029063">
    <property type="entry name" value="SAM-dependent_MTases_sf"/>
</dbReference>
<dbReference type="Proteomes" id="UP000515153">
    <property type="component" value="Unplaced"/>
</dbReference>
<reference evidence="2" key="2">
    <citation type="submission" date="2019-10" db="EMBL/GenBank/DDBJ databases">
        <authorList>
            <consortium name="NCBI Genome Project"/>
        </authorList>
    </citation>
    <scope>NUCLEOTIDE SEQUENCE</scope>
    <source>
        <strain evidence="2">NI907</strain>
    </source>
</reference>
<protein>
    <submittedName>
        <fullName evidence="2">Uncharacterized protein</fullName>
    </submittedName>
</protein>
<reference evidence="2" key="3">
    <citation type="submission" date="2025-08" db="UniProtKB">
        <authorList>
            <consortium name="RefSeq"/>
        </authorList>
    </citation>
    <scope>IDENTIFICATION</scope>
    <source>
        <strain evidence="2">NI907</strain>
    </source>
</reference>
<proteinExistence type="predicted"/>
<sequence>MAWSQHIVISMTANGTTIIDVGCGPLPSSVEFKYADILDWNSYLAHLPLAARNMMDKLTRQADVFMLKMLLSEVCWEYQLRKVLASAAKLVKPCGRVVGYTLAMADGKSGVFGPPWERYSRFSHDRLSLGPRALT</sequence>
<evidence type="ECO:0000313" key="2">
    <source>
        <dbReference type="RefSeq" id="XP_030987747.1"/>
    </source>
</evidence>
<organism evidence="1 2">
    <name type="scientific">Pyricularia grisea</name>
    <name type="common">Crabgrass-specific blast fungus</name>
    <name type="synonym">Magnaporthe grisea</name>
    <dbReference type="NCBI Taxonomy" id="148305"/>
    <lineage>
        <taxon>Eukaryota</taxon>
        <taxon>Fungi</taxon>
        <taxon>Dikarya</taxon>
        <taxon>Ascomycota</taxon>
        <taxon>Pezizomycotina</taxon>
        <taxon>Sordariomycetes</taxon>
        <taxon>Sordariomycetidae</taxon>
        <taxon>Magnaporthales</taxon>
        <taxon>Pyriculariaceae</taxon>
        <taxon>Pyricularia</taxon>
    </lineage>
</organism>
<dbReference type="GeneID" id="41957217"/>
<evidence type="ECO:0000313" key="1">
    <source>
        <dbReference type="Proteomes" id="UP000515153"/>
    </source>
</evidence>
<dbReference type="SUPFAM" id="SSF53335">
    <property type="entry name" value="S-adenosyl-L-methionine-dependent methyltransferases"/>
    <property type="match status" value="1"/>
</dbReference>
<reference evidence="2" key="1">
    <citation type="journal article" date="2019" name="Mol. Biol. Evol.">
        <title>Blast fungal genomes show frequent chromosomal changes, gene gains and losses, and effector gene turnover.</title>
        <authorList>
            <person name="Gomez Luciano L.B."/>
            <person name="Jason Tsai I."/>
            <person name="Chuma I."/>
            <person name="Tosa Y."/>
            <person name="Chen Y.H."/>
            <person name="Li J.Y."/>
            <person name="Li M.Y."/>
            <person name="Jade Lu M.Y."/>
            <person name="Nakayashiki H."/>
            <person name="Li W.H."/>
        </authorList>
    </citation>
    <scope>NUCLEOTIDE SEQUENCE</scope>
    <source>
        <strain evidence="2">NI907</strain>
    </source>
</reference>